<dbReference type="InterPro" id="IPR037151">
    <property type="entry name" value="AlkB-like_sf"/>
</dbReference>
<dbReference type="GO" id="GO:0046872">
    <property type="term" value="F:metal ion binding"/>
    <property type="evidence" value="ECO:0007669"/>
    <property type="project" value="UniProtKB-KW"/>
</dbReference>
<dbReference type="OrthoDB" id="412814at2759"/>
<dbReference type="PROSITE" id="PS51471">
    <property type="entry name" value="FE2OG_OXY"/>
    <property type="match status" value="1"/>
</dbReference>
<evidence type="ECO:0000256" key="5">
    <source>
        <dbReference type="ARBA" id="ARBA00023002"/>
    </source>
</evidence>
<dbReference type="InterPro" id="IPR027450">
    <property type="entry name" value="AlkB-like"/>
</dbReference>
<evidence type="ECO:0000256" key="4">
    <source>
        <dbReference type="ARBA" id="ARBA00022964"/>
    </source>
</evidence>
<evidence type="ECO:0000259" key="8">
    <source>
        <dbReference type="PROSITE" id="PS51471"/>
    </source>
</evidence>
<dbReference type="HOGENOM" id="CLU_059836_0_0_1"/>
<evidence type="ECO:0000313" key="9">
    <source>
        <dbReference type="EMBL" id="KDQ08932.1"/>
    </source>
</evidence>
<dbReference type="Proteomes" id="UP000027195">
    <property type="component" value="Unassembled WGS sequence"/>
</dbReference>
<dbReference type="GO" id="GO:0005634">
    <property type="term" value="C:nucleus"/>
    <property type="evidence" value="ECO:0007669"/>
    <property type="project" value="UniProtKB-SubCell"/>
</dbReference>
<reference evidence="10" key="1">
    <citation type="journal article" date="2014" name="Proc. Natl. Acad. Sci. U.S.A.">
        <title>Extensive sampling of basidiomycete genomes demonstrates inadequacy of the white-rot/brown-rot paradigm for wood decay fungi.</title>
        <authorList>
            <person name="Riley R."/>
            <person name="Salamov A.A."/>
            <person name="Brown D.W."/>
            <person name="Nagy L.G."/>
            <person name="Floudas D."/>
            <person name="Held B.W."/>
            <person name="Levasseur A."/>
            <person name="Lombard V."/>
            <person name="Morin E."/>
            <person name="Otillar R."/>
            <person name="Lindquist E.A."/>
            <person name="Sun H."/>
            <person name="LaButti K.M."/>
            <person name="Schmutz J."/>
            <person name="Jabbour D."/>
            <person name="Luo H."/>
            <person name="Baker S.E."/>
            <person name="Pisabarro A.G."/>
            <person name="Walton J.D."/>
            <person name="Blanchette R.A."/>
            <person name="Henrissat B."/>
            <person name="Martin F."/>
            <person name="Cullen D."/>
            <person name="Hibbett D.S."/>
            <person name="Grigoriev I.V."/>
        </authorList>
    </citation>
    <scope>NUCLEOTIDE SEQUENCE [LARGE SCALE GENOMIC DNA]</scope>
    <source>
        <strain evidence="10">FD-172 SS1</strain>
    </source>
</reference>
<keyword evidence="7" id="KW-0539">Nucleus</keyword>
<evidence type="ECO:0000256" key="2">
    <source>
        <dbReference type="ARBA" id="ARBA00007879"/>
    </source>
</evidence>
<evidence type="ECO:0000256" key="1">
    <source>
        <dbReference type="ARBA" id="ARBA00004123"/>
    </source>
</evidence>
<dbReference type="GO" id="GO:0051213">
    <property type="term" value="F:dioxygenase activity"/>
    <property type="evidence" value="ECO:0007669"/>
    <property type="project" value="UniProtKB-KW"/>
</dbReference>
<comment type="similarity">
    <text evidence="2">Belongs to the alkB family.</text>
</comment>
<dbReference type="STRING" id="930990.A0A067MAQ0"/>
<keyword evidence="3" id="KW-0479">Metal-binding</keyword>
<keyword evidence="6" id="KW-0408">Iron</keyword>
<feature type="domain" description="Fe2OG dioxygenase" evidence="8">
    <location>
        <begin position="94"/>
        <end position="262"/>
    </location>
</feature>
<dbReference type="InterPro" id="IPR032862">
    <property type="entry name" value="ALKBH6"/>
</dbReference>
<dbReference type="PANTHER" id="PTHR46030:SF1">
    <property type="entry name" value="ALPHA-KETOGLUTARATE-DEPENDENT DIOXYGENASE ALKB HOMOLOG 6"/>
    <property type="match status" value="1"/>
</dbReference>
<gene>
    <name evidence="9" type="ORF">BOTBODRAFT_191399</name>
</gene>
<protein>
    <recommendedName>
        <fullName evidence="8">Fe2OG dioxygenase domain-containing protein</fullName>
    </recommendedName>
</protein>
<keyword evidence="10" id="KW-1185">Reference proteome</keyword>
<name>A0A067MAQ0_BOTB1</name>
<evidence type="ECO:0000256" key="7">
    <source>
        <dbReference type="ARBA" id="ARBA00023242"/>
    </source>
</evidence>
<evidence type="ECO:0000256" key="6">
    <source>
        <dbReference type="ARBA" id="ARBA00023004"/>
    </source>
</evidence>
<proteinExistence type="inferred from homology"/>
<keyword evidence="5" id="KW-0560">Oxidoreductase</keyword>
<dbReference type="InterPro" id="IPR005123">
    <property type="entry name" value="Oxoglu/Fe-dep_dioxygenase_dom"/>
</dbReference>
<dbReference type="SUPFAM" id="SSF51197">
    <property type="entry name" value="Clavaminate synthase-like"/>
    <property type="match status" value="1"/>
</dbReference>
<dbReference type="Gene3D" id="2.60.120.590">
    <property type="entry name" value="Alpha-ketoglutarate-dependent dioxygenase AlkB-like"/>
    <property type="match status" value="1"/>
</dbReference>
<dbReference type="Pfam" id="PF13532">
    <property type="entry name" value="2OG-FeII_Oxy_2"/>
    <property type="match status" value="1"/>
</dbReference>
<keyword evidence="4" id="KW-0223">Dioxygenase</keyword>
<sequence>MDPYRIAASPGTAYYVPDFVSPQEEEYLIRKIQESPQPKWKNLANRRLQVWGGDVKSGSNVLLKAALPSFLTEYPDIIPRLRSTGVFSNTKQGAPNHVIVNEYLPGQGIMPHEDGPSYHPVVATISLGSHAVFNYYRYKAPPPEEEIDEDEASRTSRGRAIHPDPVFSIFLEPRSLIITTSSLYTDHLHGIDPLEEDIFASALTSPPSSDTTEDSDLDAEKHRGIRVVNWEQIKDEETRRVLEEGGSLKRGTRVSLTCRVVERELGVGVGGLKGMRLQGKKI</sequence>
<dbReference type="InParanoid" id="A0A067MAQ0"/>
<organism evidence="9 10">
    <name type="scientific">Botryobasidium botryosum (strain FD-172 SS1)</name>
    <dbReference type="NCBI Taxonomy" id="930990"/>
    <lineage>
        <taxon>Eukaryota</taxon>
        <taxon>Fungi</taxon>
        <taxon>Dikarya</taxon>
        <taxon>Basidiomycota</taxon>
        <taxon>Agaricomycotina</taxon>
        <taxon>Agaricomycetes</taxon>
        <taxon>Cantharellales</taxon>
        <taxon>Botryobasidiaceae</taxon>
        <taxon>Botryobasidium</taxon>
    </lineage>
</organism>
<evidence type="ECO:0000313" key="10">
    <source>
        <dbReference type="Proteomes" id="UP000027195"/>
    </source>
</evidence>
<evidence type="ECO:0000256" key="3">
    <source>
        <dbReference type="ARBA" id="ARBA00022723"/>
    </source>
</evidence>
<dbReference type="PANTHER" id="PTHR46030">
    <property type="entry name" value="ALPHA-KETOGLUTARATE-DEPENDENT DIOXYGENASE ALKB HOMOLOG 6"/>
    <property type="match status" value="1"/>
</dbReference>
<comment type="subcellular location">
    <subcellularLocation>
        <location evidence="1">Nucleus</location>
    </subcellularLocation>
</comment>
<accession>A0A067MAQ0</accession>
<dbReference type="AlphaFoldDB" id="A0A067MAQ0"/>
<dbReference type="EMBL" id="KL198084">
    <property type="protein sequence ID" value="KDQ08932.1"/>
    <property type="molecule type" value="Genomic_DNA"/>
</dbReference>